<sequence>MNVPVWLLAILVCLSLILITVCFVVGFNVTKNWLHMQKYERIRSKRCKNHAHLKATSFLCGYENTYKLNPHQNFSFLPITSTNVIQKDNSVKWLESKQSTSTTSTLHAKIPPFNKFERKLLLSHAESFDERSFQRLLHKQHVLRSSATNLRQIESPSSYRSFDGSSDSRGNSLTVKHNALVDFDTSEQTETVYLNNGYLTESDEIIKNEPLISYDQDSSAVFKPIERGSLTFLLEYDSKLAELLITVKNAIDLPSASGKNRVNSYVNICIVPEDFLWKRTEVVPNNCCPIYNKTFQITDVLYHKLREYTLCFYVMDVDITMGETVVGKVLYPLSDLRMEQIVEVQKELSLP</sequence>
<gene>
    <name evidence="4" type="primary">LOC136089193</name>
    <name evidence="5" type="synonym">LOC101235195</name>
</gene>
<keyword evidence="1" id="KW-0812">Transmembrane</keyword>
<protein>
    <submittedName>
        <fullName evidence="4 5">Synaptotagmin-10</fullName>
    </submittedName>
</protein>
<feature type="domain" description="C2" evidence="2">
    <location>
        <begin position="226"/>
        <end position="346"/>
    </location>
</feature>
<keyword evidence="1" id="KW-0472">Membrane</keyword>
<name>A0ABM4D9G6_HYDVU</name>
<dbReference type="GeneID" id="136089193"/>
<dbReference type="PANTHER" id="PTHR10024:SF227">
    <property type="entry name" value="SYNAPTOTAGMIN 1"/>
    <property type="match status" value="1"/>
</dbReference>
<dbReference type="Proteomes" id="UP001652625">
    <property type="component" value="Chromosome 13"/>
</dbReference>
<dbReference type="Gene3D" id="2.60.40.150">
    <property type="entry name" value="C2 domain"/>
    <property type="match status" value="1"/>
</dbReference>
<dbReference type="RefSeq" id="XP_065670981.1">
    <property type="nucleotide sequence ID" value="XM_065814909.1"/>
</dbReference>
<dbReference type="SMART" id="SM00239">
    <property type="entry name" value="C2"/>
    <property type="match status" value="1"/>
</dbReference>
<dbReference type="Pfam" id="PF00168">
    <property type="entry name" value="C2"/>
    <property type="match status" value="1"/>
</dbReference>
<organism evidence="3 4">
    <name type="scientific">Hydra vulgaris</name>
    <name type="common">Hydra</name>
    <name type="synonym">Hydra attenuata</name>
    <dbReference type="NCBI Taxonomy" id="6087"/>
    <lineage>
        <taxon>Eukaryota</taxon>
        <taxon>Metazoa</taxon>
        <taxon>Cnidaria</taxon>
        <taxon>Hydrozoa</taxon>
        <taxon>Hydroidolina</taxon>
        <taxon>Anthoathecata</taxon>
        <taxon>Aplanulata</taxon>
        <taxon>Hydridae</taxon>
        <taxon>Hydra</taxon>
    </lineage>
</organism>
<dbReference type="InterPro" id="IPR000008">
    <property type="entry name" value="C2_dom"/>
</dbReference>
<dbReference type="InterPro" id="IPR035892">
    <property type="entry name" value="C2_domain_sf"/>
</dbReference>
<dbReference type="PANTHER" id="PTHR10024">
    <property type="entry name" value="SYNAPTOTAGMIN"/>
    <property type="match status" value="1"/>
</dbReference>
<evidence type="ECO:0000313" key="3">
    <source>
        <dbReference type="Proteomes" id="UP001652625"/>
    </source>
</evidence>
<evidence type="ECO:0000313" key="4">
    <source>
        <dbReference type="RefSeq" id="XP_065670980.1"/>
    </source>
</evidence>
<keyword evidence="3" id="KW-1185">Reference proteome</keyword>
<keyword evidence="1" id="KW-1133">Transmembrane helix</keyword>
<evidence type="ECO:0000256" key="1">
    <source>
        <dbReference type="SAM" id="Phobius"/>
    </source>
</evidence>
<proteinExistence type="predicted"/>
<feature type="transmembrane region" description="Helical" evidence="1">
    <location>
        <begin position="6"/>
        <end position="29"/>
    </location>
</feature>
<accession>A0ABM4D9G6</accession>
<reference evidence="4 5" key="1">
    <citation type="submission" date="2025-05" db="UniProtKB">
        <authorList>
            <consortium name="RefSeq"/>
        </authorList>
    </citation>
    <scope>IDENTIFICATION</scope>
</reference>
<dbReference type="PROSITE" id="PS50004">
    <property type="entry name" value="C2"/>
    <property type="match status" value="1"/>
</dbReference>
<evidence type="ECO:0000313" key="5">
    <source>
        <dbReference type="RefSeq" id="XP_065670981.1"/>
    </source>
</evidence>
<dbReference type="RefSeq" id="XP_065670980.1">
    <property type="nucleotide sequence ID" value="XM_065814908.1"/>
</dbReference>
<evidence type="ECO:0000259" key="2">
    <source>
        <dbReference type="PROSITE" id="PS50004"/>
    </source>
</evidence>
<dbReference type="SUPFAM" id="SSF49562">
    <property type="entry name" value="C2 domain (Calcium/lipid-binding domain, CaLB)"/>
    <property type="match status" value="1"/>
</dbReference>